<dbReference type="RefSeq" id="WP_173200918.1">
    <property type="nucleotide sequence ID" value="NZ_JABFCX010000003.1"/>
</dbReference>
<evidence type="ECO:0000313" key="1">
    <source>
        <dbReference type="EMBL" id="NNU17467.1"/>
    </source>
</evidence>
<keyword evidence="2" id="KW-1185">Reference proteome</keyword>
<proteinExistence type="predicted"/>
<dbReference type="EMBL" id="JABFCX010000003">
    <property type="protein sequence ID" value="NNU17467.1"/>
    <property type="molecule type" value="Genomic_DNA"/>
</dbReference>
<name>A0A7Y3W6L5_9PROT</name>
<protein>
    <submittedName>
        <fullName evidence="1">Uncharacterized protein</fullName>
    </submittedName>
</protein>
<dbReference type="Proteomes" id="UP000536835">
    <property type="component" value="Unassembled WGS sequence"/>
</dbReference>
<gene>
    <name evidence="1" type="ORF">HK107_14130</name>
</gene>
<reference evidence="1 2" key="1">
    <citation type="submission" date="2020-05" db="EMBL/GenBank/DDBJ databases">
        <title>Parvularcula mediterraneae sp. nov., isolated from polypropylene straw from shallow seawater of the seashore of Laganas in Zakynthos island, Greece.</title>
        <authorList>
            <person name="Szabo I."/>
            <person name="Al-Omari J."/>
            <person name="Rado J."/>
            <person name="Szerdahelyi G.S."/>
        </authorList>
    </citation>
    <scope>NUCLEOTIDE SEQUENCE [LARGE SCALE GENOMIC DNA]</scope>
    <source>
        <strain evidence="1 2">ZS-1/3</strain>
    </source>
</reference>
<evidence type="ECO:0000313" key="2">
    <source>
        <dbReference type="Proteomes" id="UP000536835"/>
    </source>
</evidence>
<dbReference type="AlphaFoldDB" id="A0A7Y3W6L5"/>
<accession>A0A7Y3W6L5</accession>
<organism evidence="1 2">
    <name type="scientific">Parvularcula mediterranea</name>
    <dbReference type="NCBI Taxonomy" id="2732508"/>
    <lineage>
        <taxon>Bacteria</taxon>
        <taxon>Pseudomonadati</taxon>
        <taxon>Pseudomonadota</taxon>
        <taxon>Alphaproteobacteria</taxon>
        <taxon>Parvularculales</taxon>
        <taxon>Parvularculaceae</taxon>
        <taxon>Parvularcula</taxon>
    </lineage>
</organism>
<sequence>MAIYELKFSGSSAFEGQEILNVYPRGTSVVGTVQITTDATVESSFTSVDRLSGEVFRSFETYSGFLVDGTVAVGEDIYDVTLGGLSIEIDTNYFNQNVPDTLSFDFTFDAFKNGIGARWSVKFEMPTTLSEVNLEDALAEGDLGPLLPGGSPSLNGLYAGAQGPNLFTENTSFSLDRLNEMPPASEVPLPGAAFLIFPALVVAFARSRLKA</sequence>
<comment type="caution">
    <text evidence="1">The sequence shown here is derived from an EMBL/GenBank/DDBJ whole genome shotgun (WGS) entry which is preliminary data.</text>
</comment>